<keyword evidence="9" id="KW-1071">Ligand-gated ion channel</keyword>
<organism evidence="14 15">
    <name type="scientific">Coccomyxa viridis</name>
    <dbReference type="NCBI Taxonomy" id="1274662"/>
    <lineage>
        <taxon>Eukaryota</taxon>
        <taxon>Viridiplantae</taxon>
        <taxon>Chlorophyta</taxon>
        <taxon>core chlorophytes</taxon>
        <taxon>Trebouxiophyceae</taxon>
        <taxon>Trebouxiophyceae incertae sedis</taxon>
        <taxon>Coccomyxaceae</taxon>
        <taxon>Coccomyxa</taxon>
    </lineage>
</organism>
<dbReference type="InterPro" id="IPR001320">
    <property type="entry name" value="Iontro_rcpt_C"/>
</dbReference>
<evidence type="ECO:0000313" key="15">
    <source>
        <dbReference type="Proteomes" id="UP001497392"/>
    </source>
</evidence>
<reference evidence="14 15" key="1">
    <citation type="submission" date="2024-06" db="EMBL/GenBank/DDBJ databases">
        <authorList>
            <person name="Kraege A."/>
            <person name="Thomma B."/>
        </authorList>
    </citation>
    <scope>NUCLEOTIDE SEQUENCE [LARGE SCALE GENOMIC DNA]</scope>
</reference>
<dbReference type="Pfam" id="PF10613">
    <property type="entry name" value="Lig_chan-Glu_bd"/>
    <property type="match status" value="1"/>
</dbReference>
<accession>A0ABP1FUQ3</accession>
<evidence type="ECO:0000256" key="5">
    <source>
        <dbReference type="ARBA" id="ARBA00023065"/>
    </source>
</evidence>
<sequence>MPIRIAAAVAKQPFSYKNVRRSGNDAFSGIMFDILPNLFGFIGLNATDYTIYPSPDQSSGYLLPDGSWTGLIGEVVSGRADIAVSQVTASATRLGYVDQSVAFVDAPMGLLAHASTERPIETWAFLEPFSWQLWLALAMTAFGVALVMVIAGKLSPLGTFDMRAMRRLDVPSSPPKEYVVSNTSKSHLLDAWMTATGQTALPQGRSWSNRFIGLCYGLFSFVIVASYTAALAARLTVQQRHYTITSLQDLADSGMPFVANSNGATKTYLDKCERPLIRQLAPRAVYIDDDMQAVEMVRNGTMAAYMTQLTLLQYLVNQQPCDMAIVESGWGYGEQVFALQKGSNLTAPLNNAIRKLQQEGTVDKVTRDWIGQGVSCFGVDSTLQSQQLQLGSFAGLFYMLLIFCGLAFVMVGLEKAVIRIGHRCPRLRAQLARLDHWVSARGNKHFDFSNDTFGSVKNLGQHLPPAQTAVQGS</sequence>
<keyword evidence="15" id="KW-1185">Reference proteome</keyword>
<keyword evidence="5" id="KW-0406">Ion transport</keyword>
<dbReference type="Proteomes" id="UP001497392">
    <property type="component" value="Unassembled WGS sequence"/>
</dbReference>
<dbReference type="InterPro" id="IPR019594">
    <property type="entry name" value="Glu/Gly-bd"/>
</dbReference>
<dbReference type="Gene3D" id="1.10.287.70">
    <property type="match status" value="1"/>
</dbReference>
<evidence type="ECO:0000256" key="11">
    <source>
        <dbReference type="SAM" id="Phobius"/>
    </source>
</evidence>
<evidence type="ECO:0000256" key="7">
    <source>
        <dbReference type="ARBA" id="ARBA00023170"/>
    </source>
</evidence>
<dbReference type="Pfam" id="PF00060">
    <property type="entry name" value="Lig_chan"/>
    <property type="match status" value="1"/>
</dbReference>
<keyword evidence="4 11" id="KW-1133">Transmembrane helix</keyword>
<feature type="domain" description="Ionotropic glutamate receptor L-glutamate and glycine-binding" evidence="13">
    <location>
        <begin position="13"/>
        <end position="77"/>
    </location>
</feature>
<dbReference type="InterPro" id="IPR015683">
    <property type="entry name" value="Ionotropic_Glu_rcpt"/>
</dbReference>
<feature type="transmembrane region" description="Helical" evidence="11">
    <location>
        <begin position="133"/>
        <end position="157"/>
    </location>
</feature>
<dbReference type="SMART" id="SM00079">
    <property type="entry name" value="PBPe"/>
    <property type="match status" value="1"/>
</dbReference>
<evidence type="ECO:0000256" key="10">
    <source>
        <dbReference type="ARBA" id="ARBA00023303"/>
    </source>
</evidence>
<evidence type="ECO:0000256" key="2">
    <source>
        <dbReference type="ARBA" id="ARBA00022448"/>
    </source>
</evidence>
<feature type="transmembrane region" description="Helical" evidence="11">
    <location>
        <begin position="390"/>
        <end position="413"/>
    </location>
</feature>
<keyword evidence="8" id="KW-0325">Glycoprotein</keyword>
<evidence type="ECO:0000313" key="14">
    <source>
        <dbReference type="EMBL" id="CAL5221908.1"/>
    </source>
</evidence>
<comment type="caution">
    <text evidence="14">The sequence shown here is derived from an EMBL/GenBank/DDBJ whole genome shotgun (WGS) entry which is preliminary data.</text>
</comment>
<feature type="transmembrane region" description="Helical" evidence="11">
    <location>
        <begin position="211"/>
        <end position="233"/>
    </location>
</feature>
<evidence type="ECO:0000256" key="8">
    <source>
        <dbReference type="ARBA" id="ARBA00023180"/>
    </source>
</evidence>
<keyword evidence="10" id="KW-0407">Ion channel</keyword>
<comment type="subcellular location">
    <subcellularLocation>
        <location evidence="1">Membrane</location>
        <topology evidence="1">Multi-pass membrane protein</topology>
    </subcellularLocation>
</comment>
<keyword evidence="2" id="KW-0813">Transport</keyword>
<evidence type="ECO:0000256" key="4">
    <source>
        <dbReference type="ARBA" id="ARBA00022989"/>
    </source>
</evidence>
<dbReference type="SMART" id="SM00918">
    <property type="entry name" value="Lig_chan-Glu_bd"/>
    <property type="match status" value="1"/>
</dbReference>
<dbReference type="EMBL" id="CAXHTA020000006">
    <property type="protein sequence ID" value="CAL5221908.1"/>
    <property type="molecule type" value="Genomic_DNA"/>
</dbReference>
<evidence type="ECO:0000259" key="12">
    <source>
        <dbReference type="SMART" id="SM00079"/>
    </source>
</evidence>
<evidence type="ECO:0000259" key="13">
    <source>
        <dbReference type="SMART" id="SM00918"/>
    </source>
</evidence>
<evidence type="ECO:0000256" key="3">
    <source>
        <dbReference type="ARBA" id="ARBA00022692"/>
    </source>
</evidence>
<keyword evidence="6 11" id="KW-0472">Membrane</keyword>
<dbReference type="SUPFAM" id="SSF53850">
    <property type="entry name" value="Periplasmic binding protein-like II"/>
    <property type="match status" value="1"/>
</dbReference>
<gene>
    <name evidence="14" type="primary">g4177</name>
    <name evidence="14" type="ORF">VP750_LOCUS3567</name>
</gene>
<protein>
    <submittedName>
        <fullName evidence="14">G4177 protein</fullName>
    </submittedName>
</protein>
<evidence type="ECO:0000256" key="9">
    <source>
        <dbReference type="ARBA" id="ARBA00023286"/>
    </source>
</evidence>
<proteinExistence type="predicted"/>
<keyword evidence="3 11" id="KW-0812">Transmembrane</keyword>
<name>A0ABP1FUQ3_9CHLO</name>
<evidence type="ECO:0000256" key="1">
    <source>
        <dbReference type="ARBA" id="ARBA00004141"/>
    </source>
</evidence>
<dbReference type="PANTHER" id="PTHR18966">
    <property type="entry name" value="IONOTROPIC GLUTAMATE RECEPTOR"/>
    <property type="match status" value="1"/>
</dbReference>
<feature type="domain" description="Ionotropic glutamate receptor C-terminal" evidence="12">
    <location>
        <begin position="2"/>
        <end position="372"/>
    </location>
</feature>
<dbReference type="Gene3D" id="3.40.190.10">
    <property type="entry name" value="Periplasmic binding protein-like II"/>
    <property type="match status" value="1"/>
</dbReference>
<keyword evidence="7" id="KW-0675">Receptor</keyword>
<evidence type="ECO:0000256" key="6">
    <source>
        <dbReference type="ARBA" id="ARBA00023136"/>
    </source>
</evidence>